<organism evidence="1 2">
    <name type="scientific">Paenibacillus odorifer</name>
    <dbReference type="NCBI Taxonomy" id="189426"/>
    <lineage>
        <taxon>Bacteria</taxon>
        <taxon>Bacillati</taxon>
        <taxon>Bacillota</taxon>
        <taxon>Bacilli</taxon>
        <taxon>Bacillales</taxon>
        <taxon>Paenibacillaceae</taxon>
        <taxon>Paenibacillus</taxon>
    </lineage>
</organism>
<evidence type="ECO:0000313" key="2">
    <source>
        <dbReference type="Proteomes" id="UP000187158"/>
    </source>
</evidence>
<name>A0ABX3GZE1_9BACL</name>
<gene>
    <name evidence="1" type="ORF">BSO21_00780</name>
</gene>
<dbReference type="Gene3D" id="3.30.70.360">
    <property type="match status" value="1"/>
</dbReference>
<dbReference type="Pfam" id="PF01546">
    <property type="entry name" value="Peptidase_M20"/>
    <property type="match status" value="1"/>
</dbReference>
<reference evidence="1 2" key="1">
    <citation type="submission" date="2016-11" db="EMBL/GenBank/DDBJ databases">
        <title>Paenibacillus species isolates.</title>
        <authorList>
            <person name="Beno S.M."/>
        </authorList>
    </citation>
    <scope>NUCLEOTIDE SEQUENCE [LARGE SCALE GENOMIC DNA]</scope>
    <source>
        <strain evidence="1 2">FSL H7-0433</strain>
    </source>
</reference>
<dbReference type="Gene3D" id="3.40.630.10">
    <property type="entry name" value="Zn peptidases"/>
    <property type="match status" value="2"/>
</dbReference>
<dbReference type="NCBIfam" id="TIGR01891">
    <property type="entry name" value="amidohydrolases"/>
    <property type="match status" value="1"/>
</dbReference>
<keyword evidence="2" id="KW-1185">Reference proteome</keyword>
<dbReference type="InterPro" id="IPR017145">
    <property type="entry name" value="Aminobenzoyl-glu_utiliz_pB"/>
</dbReference>
<evidence type="ECO:0000313" key="1">
    <source>
        <dbReference type="EMBL" id="OMD40563.1"/>
    </source>
</evidence>
<dbReference type="InterPro" id="IPR017439">
    <property type="entry name" value="Amidohydrolase"/>
</dbReference>
<dbReference type="SUPFAM" id="SSF53187">
    <property type="entry name" value="Zn-dependent exopeptidases"/>
    <property type="match status" value="1"/>
</dbReference>
<dbReference type="PANTHER" id="PTHR30575:SF0">
    <property type="entry name" value="XAA-ARG DIPEPTIDASE"/>
    <property type="match status" value="1"/>
</dbReference>
<accession>A0ABX3GZE1</accession>
<dbReference type="InterPro" id="IPR052030">
    <property type="entry name" value="Peptidase_M20/M20A_hydrolases"/>
</dbReference>
<dbReference type="InterPro" id="IPR036264">
    <property type="entry name" value="Bact_exopeptidase_dim_dom"/>
</dbReference>
<sequence length="474" mass="51070">MGTIEIRSEAIEHISGTIEHKRELLASINDRIWEFAETRYEEARSAELFAQILEQEGFEVERAAGGIPTAVIGSFGTGSPVIGILGEYDALFGLSQEKGLSSKQPVVEGGNGHGCGHNLLGSGALAAVIGVRQYLLDQGLSGTVRFYGCPAEEGGGGKGLMVKRGLFEGVDAAITWHPGPANYINSATLLATRQVYFQFKGRSAHAAAAPHLGRSALDGVELTNMGVNYLREHMESDCRIHYAITNTGGISPNVVQAEAEVLYKLRVPRSEQLADLYERIVRIAEGAALMTGTELVIRPDSGASELIMNRTLERAAYAVFQEIGVPDFDAAELEFASRIRTTLTEQDKLDGLPSGLEGKALSDRLEPYSPQDHLVMGSSDLGDVSWQMPMVQCYVASMALGTPLHTWQVVSQGASSSAHKALLHAGKLMGLTALKLFLHPEVLEQAKAEHRHKVTGRSYLCPIADDVVPGPVKR</sequence>
<dbReference type="SUPFAM" id="SSF55031">
    <property type="entry name" value="Bacterial exopeptidase dimerisation domain"/>
    <property type="match status" value="1"/>
</dbReference>
<comment type="caution">
    <text evidence="1">The sequence shown here is derived from an EMBL/GenBank/DDBJ whole genome shotgun (WGS) entry which is preliminary data.</text>
</comment>
<protein>
    <submittedName>
        <fullName evidence="1">Amidohydrolase</fullName>
    </submittedName>
</protein>
<dbReference type="RefSeq" id="WP_076217617.1">
    <property type="nucleotide sequence ID" value="NZ_MPTJ01000025.1"/>
</dbReference>
<dbReference type="PIRSF" id="PIRSF037227">
    <property type="entry name" value="Aminobenzoyl-glu_utiliz_pB"/>
    <property type="match status" value="1"/>
</dbReference>
<proteinExistence type="predicted"/>
<dbReference type="PANTHER" id="PTHR30575">
    <property type="entry name" value="PEPTIDASE M20"/>
    <property type="match status" value="1"/>
</dbReference>
<dbReference type="Proteomes" id="UP000187158">
    <property type="component" value="Unassembled WGS sequence"/>
</dbReference>
<dbReference type="InterPro" id="IPR002933">
    <property type="entry name" value="Peptidase_M20"/>
</dbReference>
<dbReference type="EMBL" id="MPVP01000002">
    <property type="protein sequence ID" value="OMD40563.1"/>
    <property type="molecule type" value="Genomic_DNA"/>
</dbReference>